<name>A0ABV3P045_9ENTR</name>
<proteinExistence type="predicted"/>
<dbReference type="CDD" id="cd01392">
    <property type="entry name" value="HTH_LacI"/>
    <property type="match status" value="1"/>
</dbReference>
<evidence type="ECO:0000256" key="3">
    <source>
        <dbReference type="ARBA" id="ARBA00023125"/>
    </source>
</evidence>
<evidence type="ECO:0000313" key="8">
    <source>
        <dbReference type="Proteomes" id="UP001555342"/>
    </source>
</evidence>
<protein>
    <submittedName>
        <fullName evidence="7">Mal regulon transcriptional regulator MalI</fullName>
    </submittedName>
</protein>
<dbReference type="PANTHER" id="PTHR30146">
    <property type="entry name" value="LACI-RELATED TRANSCRIPTIONAL REPRESSOR"/>
    <property type="match status" value="1"/>
</dbReference>
<keyword evidence="2" id="KW-0805">Transcription regulation</keyword>
<organism evidence="7 8">
    <name type="scientific">Buttiauxella gaviniae</name>
    <dbReference type="NCBI Taxonomy" id="82990"/>
    <lineage>
        <taxon>Bacteria</taxon>
        <taxon>Pseudomonadati</taxon>
        <taxon>Pseudomonadota</taxon>
        <taxon>Gammaproteobacteria</taxon>
        <taxon>Enterobacterales</taxon>
        <taxon>Enterobacteriaceae</taxon>
        <taxon>Buttiauxella</taxon>
    </lineage>
</organism>
<evidence type="ECO:0000259" key="6">
    <source>
        <dbReference type="PROSITE" id="PS50943"/>
    </source>
</evidence>
<dbReference type="SUPFAM" id="SSF47413">
    <property type="entry name" value="lambda repressor-like DNA-binding domains"/>
    <property type="match status" value="1"/>
</dbReference>
<dbReference type="Pfam" id="PF00532">
    <property type="entry name" value="Peripla_BP_1"/>
    <property type="match status" value="1"/>
</dbReference>
<dbReference type="InterPro" id="IPR001387">
    <property type="entry name" value="Cro/C1-type_HTH"/>
</dbReference>
<dbReference type="Proteomes" id="UP001555342">
    <property type="component" value="Unassembled WGS sequence"/>
</dbReference>
<keyword evidence="1" id="KW-0678">Repressor</keyword>
<keyword evidence="8" id="KW-1185">Reference proteome</keyword>
<dbReference type="InterPro" id="IPR000843">
    <property type="entry name" value="HTH_LacI"/>
</dbReference>
<accession>A0ABV3P045</accession>
<dbReference type="RefSeq" id="WP_367597182.1">
    <property type="nucleotide sequence ID" value="NZ_JBFMVT010000002.1"/>
</dbReference>
<evidence type="ECO:0000256" key="1">
    <source>
        <dbReference type="ARBA" id="ARBA00022491"/>
    </source>
</evidence>
<dbReference type="PANTHER" id="PTHR30146:SF148">
    <property type="entry name" value="HTH-TYPE TRANSCRIPTIONAL REPRESSOR PURR-RELATED"/>
    <property type="match status" value="1"/>
</dbReference>
<comment type="caution">
    <text evidence="7">The sequence shown here is derived from an EMBL/GenBank/DDBJ whole genome shotgun (WGS) entry which is preliminary data.</text>
</comment>
<dbReference type="EMBL" id="JBFMVT010000002">
    <property type="protein sequence ID" value="MEW7315183.1"/>
    <property type="molecule type" value="Genomic_DNA"/>
</dbReference>
<dbReference type="SMART" id="SM00354">
    <property type="entry name" value="HTH_LACI"/>
    <property type="match status" value="1"/>
</dbReference>
<dbReference type="NCBIfam" id="NF007449">
    <property type="entry name" value="PRK10014.1"/>
    <property type="match status" value="1"/>
</dbReference>
<gene>
    <name evidence="7" type="ORF">AB1E22_21145</name>
</gene>
<dbReference type="InterPro" id="IPR028082">
    <property type="entry name" value="Peripla_BP_I"/>
</dbReference>
<feature type="domain" description="HTH lacI-type" evidence="5">
    <location>
        <begin position="8"/>
        <end position="62"/>
    </location>
</feature>
<evidence type="ECO:0000313" key="7">
    <source>
        <dbReference type="EMBL" id="MEW7315183.1"/>
    </source>
</evidence>
<evidence type="ECO:0000259" key="5">
    <source>
        <dbReference type="PROSITE" id="PS50932"/>
    </source>
</evidence>
<dbReference type="PROSITE" id="PS50943">
    <property type="entry name" value="HTH_CROC1"/>
    <property type="match status" value="1"/>
</dbReference>
<keyword evidence="3" id="KW-0238">DNA-binding</keyword>
<dbReference type="Pfam" id="PF00356">
    <property type="entry name" value="LacI"/>
    <property type="match status" value="1"/>
</dbReference>
<evidence type="ECO:0000256" key="2">
    <source>
        <dbReference type="ARBA" id="ARBA00023015"/>
    </source>
</evidence>
<dbReference type="SUPFAM" id="SSF53822">
    <property type="entry name" value="Periplasmic binding protein-like I"/>
    <property type="match status" value="1"/>
</dbReference>
<dbReference type="Gene3D" id="3.40.50.2300">
    <property type="match status" value="2"/>
</dbReference>
<feature type="domain" description="HTH cro/C1-type" evidence="6">
    <location>
        <begin position="4"/>
        <end position="38"/>
    </location>
</feature>
<evidence type="ECO:0000256" key="4">
    <source>
        <dbReference type="ARBA" id="ARBA00023163"/>
    </source>
</evidence>
<dbReference type="PROSITE" id="PS00356">
    <property type="entry name" value="HTH_LACI_1"/>
    <property type="match status" value="1"/>
</dbReference>
<sequence length="345" mass="37178">MTTQEKKITINEVAEAAGVSVTTVSLVLSGKGRISPATGVRVNEAIEKLGFVRNRQAVSLRGGQSGVIGLIVRDLCNPFYAELTAGLTDELEKQGKLLFLTQSGAQGQHMQRCFDSLVAQGVDGIIVAGAAGQGADMRVIAGQKNLPLVFASRASYLDEADIIRPDNMQAAQLVTEHLIKRGHQRIAWLGGDGASLTRAERVGGYCATLLKYGLPFHSEWIIECEPSQKKAADAITTLLQHNPTITAVLCHNSTVAMGAWFGLLRAGRQSGEGSIDSYYDRHVALAAFAEVMDEELDDLPLTWVSTPAREIGRSAGLRILQRMQPGGDNCTRSQIMPARLVVRKN</sequence>
<dbReference type="InterPro" id="IPR010982">
    <property type="entry name" value="Lambda_DNA-bd_dom_sf"/>
</dbReference>
<keyword evidence="4" id="KW-0804">Transcription</keyword>
<reference evidence="7 8" key="1">
    <citation type="submission" date="2024-07" db="EMBL/GenBank/DDBJ databases">
        <authorList>
            <person name="Wang L."/>
        </authorList>
    </citation>
    <scope>NUCLEOTIDE SEQUENCE [LARGE SCALE GENOMIC DNA]</scope>
    <source>
        <strain evidence="7 8">WL359</strain>
    </source>
</reference>
<dbReference type="Gene3D" id="1.10.260.40">
    <property type="entry name" value="lambda repressor-like DNA-binding domains"/>
    <property type="match status" value="1"/>
</dbReference>
<dbReference type="CDD" id="cd06289">
    <property type="entry name" value="PBP1_MalI-like"/>
    <property type="match status" value="1"/>
</dbReference>
<dbReference type="PROSITE" id="PS50932">
    <property type="entry name" value="HTH_LACI_2"/>
    <property type="match status" value="1"/>
</dbReference>
<dbReference type="InterPro" id="IPR001761">
    <property type="entry name" value="Peripla_BP/Lac1_sug-bd_dom"/>
</dbReference>